<protein>
    <recommendedName>
        <fullName evidence="2">Urease accessory protein UreH-like transmembrane domain-containing protein</fullName>
    </recommendedName>
</protein>
<organism evidence="3 4">
    <name type="scientific">Novibacillus thermophilus</name>
    <dbReference type="NCBI Taxonomy" id="1471761"/>
    <lineage>
        <taxon>Bacteria</taxon>
        <taxon>Bacillati</taxon>
        <taxon>Bacillota</taxon>
        <taxon>Bacilli</taxon>
        <taxon>Bacillales</taxon>
        <taxon>Thermoactinomycetaceae</taxon>
        <taxon>Novibacillus</taxon>
    </lineage>
</organism>
<reference evidence="3 4" key="1">
    <citation type="journal article" date="2015" name="Int. J. Syst. Evol. Microbiol.">
        <title>Novibacillus thermophilus gen. nov., sp. nov., a Gram-staining-negative and moderately thermophilic member of the family Thermoactinomycetaceae.</title>
        <authorList>
            <person name="Yang G."/>
            <person name="Chen J."/>
            <person name="Zhou S."/>
        </authorList>
    </citation>
    <scope>NUCLEOTIDE SEQUENCE [LARGE SCALE GENOMIC DNA]</scope>
    <source>
        <strain evidence="3 4">SG-1</strain>
    </source>
</reference>
<accession>A0A1U9K6U1</accession>
<feature type="transmembrane region" description="Helical" evidence="1">
    <location>
        <begin position="148"/>
        <end position="171"/>
    </location>
</feature>
<dbReference type="Proteomes" id="UP000188603">
    <property type="component" value="Chromosome"/>
</dbReference>
<sequence length="246" mass="27028">MYDWISRMSAIISEPFFNLFFGVEWPVLGALLLGIVGSLAPCQLTSNAAALAYTTKRFQYKKSVMVELMAFISGKMIVYFGIGLIAMILGAQLQQQLIPIFVWARKLIGPILLLTGLVLVGWLRFRTLNASLSSRIQNWAERYGGGKAAFGMGAGFSLVFCPTMATLFFAWLLPMVISTSFGWVLPLIFAIGTSVPLVVLVLIAGVTGMDRPLLRQSRKVGRWVTVGIGAVLIVIGVFDTITYWTF</sequence>
<keyword evidence="1" id="KW-0812">Transmembrane</keyword>
<keyword evidence="4" id="KW-1185">Reference proteome</keyword>
<dbReference type="Pfam" id="PF13386">
    <property type="entry name" value="DsbD_2"/>
    <property type="match status" value="1"/>
</dbReference>
<feature type="transmembrane region" description="Helical" evidence="1">
    <location>
        <begin position="76"/>
        <end position="95"/>
    </location>
</feature>
<dbReference type="AlphaFoldDB" id="A0A1U9K6U1"/>
<dbReference type="STRING" id="1471761.B0W44_07915"/>
<dbReference type="OrthoDB" id="43562at2"/>
<proteinExistence type="predicted"/>
<dbReference type="InterPro" id="IPR039447">
    <property type="entry name" value="UreH-like_TM_dom"/>
</dbReference>
<dbReference type="KEGG" id="ntr:B0W44_07915"/>
<gene>
    <name evidence="3" type="ORF">B0W44_07915</name>
</gene>
<feature type="domain" description="Urease accessory protein UreH-like transmembrane" evidence="2">
    <location>
        <begin position="30"/>
        <end position="237"/>
    </location>
</feature>
<dbReference type="InterPro" id="IPR051790">
    <property type="entry name" value="Cytochrome_c-biogenesis_DsbD"/>
</dbReference>
<dbReference type="RefSeq" id="WP_077719592.1">
    <property type="nucleotide sequence ID" value="NZ_CP019699.1"/>
</dbReference>
<evidence type="ECO:0000256" key="1">
    <source>
        <dbReference type="SAM" id="Phobius"/>
    </source>
</evidence>
<feature type="transmembrane region" description="Helical" evidence="1">
    <location>
        <begin position="183"/>
        <end position="208"/>
    </location>
</feature>
<evidence type="ECO:0000259" key="2">
    <source>
        <dbReference type="Pfam" id="PF13386"/>
    </source>
</evidence>
<keyword evidence="1" id="KW-0472">Membrane</keyword>
<name>A0A1U9K6U1_9BACL</name>
<feature type="transmembrane region" description="Helical" evidence="1">
    <location>
        <begin position="27"/>
        <end position="55"/>
    </location>
</feature>
<feature type="transmembrane region" description="Helical" evidence="1">
    <location>
        <begin position="220"/>
        <end position="244"/>
    </location>
</feature>
<evidence type="ECO:0000313" key="3">
    <source>
        <dbReference type="EMBL" id="AQS55730.1"/>
    </source>
</evidence>
<dbReference type="EMBL" id="CP019699">
    <property type="protein sequence ID" value="AQS55730.1"/>
    <property type="molecule type" value="Genomic_DNA"/>
</dbReference>
<feature type="transmembrane region" description="Helical" evidence="1">
    <location>
        <begin position="107"/>
        <end position="127"/>
    </location>
</feature>
<dbReference type="PANTHER" id="PTHR31272:SF4">
    <property type="entry name" value="CYTOCHROME C-TYPE BIOGENESIS PROTEIN HI_1454-RELATED"/>
    <property type="match status" value="1"/>
</dbReference>
<keyword evidence="1" id="KW-1133">Transmembrane helix</keyword>
<dbReference type="PANTHER" id="PTHR31272">
    <property type="entry name" value="CYTOCHROME C-TYPE BIOGENESIS PROTEIN HI_1454-RELATED"/>
    <property type="match status" value="1"/>
</dbReference>
<evidence type="ECO:0000313" key="4">
    <source>
        <dbReference type="Proteomes" id="UP000188603"/>
    </source>
</evidence>